<accession>A0A1G9I0V8</accession>
<dbReference type="EMBL" id="FNFF01000021">
    <property type="protein sequence ID" value="SDL18463.1"/>
    <property type="molecule type" value="Genomic_DNA"/>
</dbReference>
<dbReference type="STRING" id="417292.SAMN05421806_1212"/>
<proteinExistence type="predicted"/>
<protein>
    <submittedName>
        <fullName evidence="1">Uncharacterized protein</fullName>
    </submittedName>
</protein>
<sequence length="34" mass="3816">MQSQHFNWLVLSIPLNKALFQGADKAGTSQELSR</sequence>
<organism evidence="1 2">
    <name type="scientific">Streptomyces indicus</name>
    <dbReference type="NCBI Taxonomy" id="417292"/>
    <lineage>
        <taxon>Bacteria</taxon>
        <taxon>Bacillati</taxon>
        <taxon>Actinomycetota</taxon>
        <taxon>Actinomycetes</taxon>
        <taxon>Kitasatosporales</taxon>
        <taxon>Streptomycetaceae</taxon>
        <taxon>Streptomyces</taxon>
    </lineage>
</organism>
<dbReference type="Proteomes" id="UP000199155">
    <property type="component" value="Unassembled WGS sequence"/>
</dbReference>
<dbReference type="AlphaFoldDB" id="A0A1G9I0V8"/>
<reference evidence="1 2" key="1">
    <citation type="submission" date="2016-10" db="EMBL/GenBank/DDBJ databases">
        <authorList>
            <person name="de Groot N.N."/>
        </authorList>
    </citation>
    <scope>NUCLEOTIDE SEQUENCE [LARGE SCALE GENOMIC DNA]</scope>
    <source>
        <strain evidence="1 2">CGMCC 4.5727</strain>
    </source>
</reference>
<gene>
    <name evidence="1" type="ORF">SAMN05421806_1212</name>
</gene>
<keyword evidence="2" id="KW-1185">Reference proteome</keyword>
<evidence type="ECO:0000313" key="1">
    <source>
        <dbReference type="EMBL" id="SDL18463.1"/>
    </source>
</evidence>
<name>A0A1G9I0V8_9ACTN</name>
<evidence type="ECO:0000313" key="2">
    <source>
        <dbReference type="Proteomes" id="UP000199155"/>
    </source>
</evidence>